<evidence type="ECO:0000256" key="9">
    <source>
        <dbReference type="ARBA" id="ARBA00022840"/>
    </source>
</evidence>
<reference evidence="18 21" key="3">
    <citation type="submission" date="2020-12" db="EMBL/GenBank/DDBJ databases">
        <title>FDA dAtabase for Regulatory Grade micrObial Sequences (FDA-ARGOS): Supporting development and validation of Infectious Disease Dx tests.</title>
        <authorList>
            <person name="Sproer C."/>
            <person name="Gronow S."/>
            <person name="Severitt S."/>
            <person name="Schroder I."/>
            <person name="Tallon L."/>
            <person name="Sadzewicz L."/>
            <person name="Zhao X."/>
            <person name="Boylan J."/>
            <person name="Ott S."/>
            <person name="Bowen H."/>
            <person name="Vavikolanu K."/>
            <person name="Mehta A."/>
            <person name="Aluvathingal J."/>
            <person name="Nadendla S."/>
            <person name="Lowell S."/>
            <person name="Myers T."/>
            <person name="Yan Y."/>
            <person name="Sichtig H."/>
        </authorList>
    </citation>
    <scope>NUCLEOTIDE SEQUENCE [LARGE SCALE GENOMIC DNA]</scope>
    <source>
        <strain evidence="18 21">FDAARGOS_869</strain>
    </source>
</reference>
<dbReference type="SUPFAM" id="SSF55021">
    <property type="entry name" value="ACT-like"/>
    <property type="match status" value="2"/>
</dbReference>
<dbReference type="Gene3D" id="3.40.1160.10">
    <property type="entry name" value="Acetylglutamate kinase-like"/>
    <property type="match status" value="1"/>
</dbReference>
<evidence type="ECO:0000259" key="15">
    <source>
        <dbReference type="PROSITE" id="PS51671"/>
    </source>
</evidence>
<dbReference type="PANTHER" id="PTHR21499:SF3">
    <property type="entry name" value="ASPARTOKINASE"/>
    <property type="match status" value="1"/>
</dbReference>
<feature type="binding site" evidence="12">
    <location>
        <begin position="7"/>
        <end position="10"/>
    </location>
    <ligand>
        <name>ATP</name>
        <dbReference type="ChEBI" id="CHEBI:30616"/>
    </ligand>
</feature>
<dbReference type="GO" id="GO:0005829">
    <property type="term" value="C:cytosol"/>
    <property type="evidence" value="ECO:0007669"/>
    <property type="project" value="TreeGrafter"/>
</dbReference>
<feature type="domain" description="ACT" evidence="15">
    <location>
        <begin position="358"/>
        <end position="428"/>
    </location>
</feature>
<dbReference type="CDD" id="cd04261">
    <property type="entry name" value="AAK_AKii-LysC-BS"/>
    <property type="match status" value="1"/>
</dbReference>
<comment type="similarity">
    <text evidence="4 13">Belongs to the aspartokinase family.</text>
</comment>
<dbReference type="Pfam" id="PF00696">
    <property type="entry name" value="AA_kinase"/>
    <property type="match status" value="1"/>
</dbReference>
<evidence type="ECO:0000256" key="4">
    <source>
        <dbReference type="ARBA" id="ARBA00010122"/>
    </source>
</evidence>
<dbReference type="EMBL" id="CP065728">
    <property type="protein sequence ID" value="QPT44062.1"/>
    <property type="molecule type" value="Genomic_DNA"/>
</dbReference>
<dbReference type="OrthoDB" id="9799110at2"/>
<evidence type="ECO:0000256" key="3">
    <source>
        <dbReference type="ARBA" id="ARBA00005139"/>
    </source>
</evidence>
<dbReference type="InterPro" id="IPR001341">
    <property type="entry name" value="Asp_kinase"/>
</dbReference>
<reference evidence="16 20" key="2">
    <citation type="submission" date="2016-06" db="EMBL/GenBank/DDBJ databases">
        <title>Draft genome of Moraxella nonliquefaciens CCUG 60284.</title>
        <authorList>
            <person name="Salva-Serra F."/>
            <person name="Engstrom-Jakobsson H."/>
            <person name="Thorell K."/>
            <person name="Gonzales-Siles L."/>
            <person name="Karlsson R."/>
            <person name="Boulund F."/>
            <person name="Engstrand L."/>
            <person name="Kristiansson E."/>
            <person name="Moore E."/>
        </authorList>
    </citation>
    <scope>NUCLEOTIDE SEQUENCE [LARGE SCALE GENOMIC DNA]</scope>
    <source>
        <strain evidence="16 20">CCUG 60284</strain>
    </source>
</reference>
<dbReference type="STRING" id="478.A7456_05865"/>
<dbReference type="PROSITE" id="PS00324">
    <property type="entry name" value="ASPARTOKINASE"/>
    <property type="match status" value="1"/>
</dbReference>
<evidence type="ECO:0000256" key="14">
    <source>
        <dbReference type="RuleBase" id="RU004249"/>
    </source>
</evidence>
<feature type="binding site" evidence="12">
    <location>
        <position position="179"/>
    </location>
    <ligand>
        <name>ATP</name>
        <dbReference type="ChEBI" id="CHEBI:30616"/>
    </ligand>
</feature>
<dbReference type="InterPro" id="IPR002912">
    <property type="entry name" value="ACT_dom"/>
</dbReference>
<reference evidence="17 19" key="1">
    <citation type="submission" date="2016-05" db="EMBL/GenBank/DDBJ databases">
        <title>Draft genome sequence of Moraxella nonliquefaciens CCUG 348T.</title>
        <authorList>
            <person name="Salva-Serra F."/>
            <person name="Engstrom-Jakobsson H."/>
            <person name="Thorell K."/>
            <person name="Gonzales-Siles L."/>
            <person name="Karlsson R."/>
            <person name="Boulund F."/>
            <person name="Engstrand L."/>
            <person name="Kristiansson E."/>
            <person name="Moore E."/>
        </authorList>
    </citation>
    <scope>NUCLEOTIDE SEQUENCE [LARGE SCALE GENOMIC DNA]</scope>
    <source>
        <strain evidence="17 19">CCUG 348</strain>
    </source>
</reference>
<sequence>MALIVQKYGGTSMGNITRIKNVAQRVKRWHDNGHQVVVVVSAMSGETNRLIGLAREISSDPDPREYDQMVATGEQVSTALLAMALKDLGINAKSMTGRQVAIKTDTTHTKARIEHIDADNLKQELADGKVLIVAGFQGVNEHNDLTTLGRGGSDTTGVAIAAAIGADECQIYTDVDGVYTTDPRVTPKAKKLSKITFEEMLEMASLGSKVLQIRSVEFAGKYQVPLRVLSSFDEGDDGIFDDKFKQTVGTLITADEGDDMERAVISGIAFNRDEAKIVVLGVPDHPGIASAILSPIGRANIEVDMIIQNMSENGVTDFSFTVPRGDFDKAMKILNEQVKDDIGASDVVGTSDVVKVSIVGVGMRSHAGVASKMFETLASQNINLQMISTSEIKVSVLIKEECLEKAVKSLHTAFGLDREDGESKVAGL</sequence>
<comment type="catalytic activity">
    <reaction evidence="11 13">
        <text>L-aspartate + ATP = 4-phospho-L-aspartate + ADP</text>
        <dbReference type="Rhea" id="RHEA:23776"/>
        <dbReference type="ChEBI" id="CHEBI:29991"/>
        <dbReference type="ChEBI" id="CHEBI:30616"/>
        <dbReference type="ChEBI" id="CHEBI:57535"/>
        <dbReference type="ChEBI" id="CHEBI:456216"/>
        <dbReference type="EC" id="2.7.2.4"/>
    </reaction>
</comment>
<dbReference type="NCBIfam" id="TIGR00657">
    <property type="entry name" value="asp_kinases"/>
    <property type="match status" value="1"/>
</dbReference>
<dbReference type="AlphaFoldDB" id="A0A1B8PN63"/>
<evidence type="ECO:0000256" key="1">
    <source>
        <dbReference type="ARBA" id="ARBA00004766"/>
    </source>
</evidence>
<dbReference type="PIRSF" id="PIRSF000726">
    <property type="entry name" value="Asp_kin"/>
    <property type="match status" value="1"/>
</dbReference>
<name>A0A1B8PN63_MORNO</name>
<evidence type="ECO:0000256" key="10">
    <source>
        <dbReference type="ARBA" id="ARBA00023154"/>
    </source>
</evidence>
<evidence type="ECO:0000256" key="11">
    <source>
        <dbReference type="ARBA" id="ARBA00047872"/>
    </source>
</evidence>
<dbReference type="UniPathway" id="UPA00050">
    <property type="reaction ID" value="UER00461"/>
</dbReference>
<keyword evidence="8 13" id="KW-0418">Kinase</keyword>
<organism evidence="16 20">
    <name type="scientific">Moraxella nonliquefaciens</name>
    <dbReference type="NCBI Taxonomy" id="478"/>
    <lineage>
        <taxon>Bacteria</taxon>
        <taxon>Pseudomonadati</taxon>
        <taxon>Pseudomonadota</taxon>
        <taxon>Gammaproteobacteria</taxon>
        <taxon>Moraxellales</taxon>
        <taxon>Moraxellaceae</taxon>
        <taxon>Moraxella</taxon>
    </lineage>
</organism>
<keyword evidence="10" id="KW-0457">Lysine biosynthesis</keyword>
<evidence type="ECO:0000256" key="6">
    <source>
        <dbReference type="ARBA" id="ARBA00022679"/>
    </source>
</evidence>
<feature type="binding site" evidence="12">
    <location>
        <begin position="209"/>
        <end position="210"/>
    </location>
    <ligand>
        <name>ATP</name>
        <dbReference type="ChEBI" id="CHEBI:30616"/>
    </ligand>
</feature>
<comment type="pathway">
    <text evidence="2 14">Amino-acid biosynthesis; L-methionine biosynthesis via de novo pathway; L-homoserine from L-aspartate: step 1/3.</text>
</comment>
<dbReference type="CDD" id="cd04923">
    <property type="entry name" value="ACT_AK-LysC-DapG-like_2"/>
    <property type="match status" value="1"/>
</dbReference>
<keyword evidence="6 13" id="KW-0808">Transferase</keyword>
<dbReference type="Proteomes" id="UP000092671">
    <property type="component" value="Unassembled WGS sequence"/>
</dbReference>
<protein>
    <recommendedName>
        <fullName evidence="13">Aspartokinase</fullName>
        <ecNumber evidence="13">2.7.2.4</ecNumber>
    </recommendedName>
</protein>
<evidence type="ECO:0000256" key="7">
    <source>
        <dbReference type="ARBA" id="ARBA00022741"/>
    </source>
</evidence>
<feature type="binding site" evidence="12">
    <location>
        <position position="47"/>
    </location>
    <ligand>
        <name>substrate</name>
    </ligand>
</feature>
<feature type="binding site" evidence="12">
    <location>
        <position position="184"/>
    </location>
    <ligand>
        <name>ATP</name>
        <dbReference type="ChEBI" id="CHEBI:30616"/>
    </ligand>
</feature>
<keyword evidence="21" id="KW-1185">Reference proteome</keyword>
<dbReference type="PANTHER" id="PTHR21499">
    <property type="entry name" value="ASPARTATE KINASE"/>
    <property type="match status" value="1"/>
</dbReference>
<keyword evidence="7 12" id="KW-0547">Nucleotide-binding</keyword>
<keyword evidence="9 12" id="KW-0067">ATP-binding</keyword>
<dbReference type="InterPro" id="IPR054352">
    <property type="entry name" value="ACT_Aspartokinase"/>
</dbReference>
<dbReference type="Pfam" id="PF22468">
    <property type="entry name" value="ACT_9"/>
    <property type="match status" value="2"/>
</dbReference>
<dbReference type="InterPro" id="IPR018042">
    <property type="entry name" value="Aspartate_kinase_CS"/>
</dbReference>
<evidence type="ECO:0000256" key="13">
    <source>
        <dbReference type="RuleBase" id="RU003448"/>
    </source>
</evidence>
<comment type="pathway">
    <text evidence="3 14">Amino-acid biosynthesis; L-threonine biosynthesis; L-threonine from L-aspartate: step 1/5.</text>
</comment>
<dbReference type="GO" id="GO:0009088">
    <property type="term" value="P:threonine biosynthetic process"/>
    <property type="evidence" value="ECO:0007669"/>
    <property type="project" value="UniProtKB-UniPathway"/>
</dbReference>
<dbReference type="Gene3D" id="3.30.2130.10">
    <property type="entry name" value="VC0802-like"/>
    <property type="match status" value="1"/>
</dbReference>
<dbReference type="GO" id="GO:0004072">
    <property type="term" value="F:aspartate kinase activity"/>
    <property type="evidence" value="ECO:0007669"/>
    <property type="project" value="UniProtKB-EC"/>
</dbReference>
<dbReference type="GO" id="GO:0005524">
    <property type="term" value="F:ATP binding"/>
    <property type="evidence" value="ECO:0007669"/>
    <property type="project" value="UniProtKB-KW"/>
</dbReference>
<feature type="domain" description="ACT" evidence="15">
    <location>
        <begin position="277"/>
        <end position="352"/>
    </location>
</feature>
<dbReference type="EMBL" id="LZDN01000001">
    <property type="protein sequence ID" value="OBX52489.1"/>
    <property type="molecule type" value="Genomic_DNA"/>
</dbReference>
<dbReference type="RefSeq" id="WP_066888072.1">
    <property type="nucleotide sequence ID" value="NZ_CP065728.1"/>
</dbReference>
<comment type="pathway">
    <text evidence="1 14">Amino-acid biosynthesis; L-lysine biosynthesis via DAP pathway; (S)-tetrahydrodipicolinate from L-aspartate: step 1/4.</text>
</comment>
<evidence type="ECO:0000256" key="8">
    <source>
        <dbReference type="ARBA" id="ARBA00022777"/>
    </source>
</evidence>
<dbReference type="FunFam" id="3.40.1160.10:FF:000002">
    <property type="entry name" value="Aspartokinase"/>
    <property type="match status" value="1"/>
</dbReference>
<dbReference type="GO" id="GO:0009090">
    <property type="term" value="P:homoserine biosynthetic process"/>
    <property type="evidence" value="ECO:0007669"/>
    <property type="project" value="TreeGrafter"/>
</dbReference>
<evidence type="ECO:0000256" key="5">
    <source>
        <dbReference type="ARBA" id="ARBA00022605"/>
    </source>
</evidence>
<dbReference type="FunFam" id="3.30.2130.10:FF:000002">
    <property type="entry name" value="Aspartokinase"/>
    <property type="match status" value="1"/>
</dbReference>
<dbReference type="InterPro" id="IPR045865">
    <property type="entry name" value="ACT-like_dom_sf"/>
</dbReference>
<feature type="binding site" evidence="12">
    <location>
        <begin position="173"/>
        <end position="174"/>
    </location>
    <ligand>
        <name>ATP</name>
        <dbReference type="ChEBI" id="CHEBI:30616"/>
    </ligand>
</feature>
<feature type="binding site" evidence="12">
    <location>
        <position position="74"/>
    </location>
    <ligand>
        <name>substrate</name>
    </ligand>
</feature>
<evidence type="ECO:0000313" key="20">
    <source>
        <dbReference type="Proteomes" id="UP000092671"/>
    </source>
</evidence>
<accession>A0A1B8PN63</accession>
<dbReference type="InterPro" id="IPR005260">
    <property type="entry name" value="Asp_kin_monofn"/>
</dbReference>
<dbReference type="PROSITE" id="PS51671">
    <property type="entry name" value="ACT"/>
    <property type="match status" value="2"/>
</dbReference>
<evidence type="ECO:0000313" key="18">
    <source>
        <dbReference type="EMBL" id="QPT44062.1"/>
    </source>
</evidence>
<dbReference type="UniPathway" id="UPA00051">
    <property type="reaction ID" value="UER00462"/>
</dbReference>
<dbReference type="InterPro" id="IPR041740">
    <property type="entry name" value="AKii-LysC-BS"/>
</dbReference>
<proteinExistence type="inferred from homology"/>
<evidence type="ECO:0000256" key="2">
    <source>
        <dbReference type="ARBA" id="ARBA00004986"/>
    </source>
</evidence>
<dbReference type="NCBIfam" id="NF005154">
    <property type="entry name" value="PRK06635.1-2"/>
    <property type="match status" value="1"/>
</dbReference>
<keyword evidence="5 14" id="KW-0028">Amino-acid biosynthesis</keyword>
<dbReference type="UniPathway" id="UPA00034">
    <property type="reaction ID" value="UER00015"/>
</dbReference>
<dbReference type="SUPFAM" id="SSF53633">
    <property type="entry name" value="Carbamate kinase-like"/>
    <property type="match status" value="1"/>
</dbReference>
<dbReference type="NCBIfam" id="NF005155">
    <property type="entry name" value="PRK06635.1-4"/>
    <property type="match status" value="1"/>
</dbReference>
<dbReference type="GO" id="GO:0009089">
    <property type="term" value="P:lysine biosynthetic process via diaminopimelate"/>
    <property type="evidence" value="ECO:0007669"/>
    <property type="project" value="UniProtKB-UniPathway"/>
</dbReference>
<evidence type="ECO:0000313" key="19">
    <source>
        <dbReference type="Proteomes" id="UP000092575"/>
    </source>
</evidence>
<dbReference type="CDD" id="cd04913">
    <property type="entry name" value="ACT_AKii-LysC-BS-like_1"/>
    <property type="match status" value="1"/>
</dbReference>
<evidence type="ECO:0000256" key="12">
    <source>
        <dbReference type="PIRSR" id="PIRSR000726-1"/>
    </source>
</evidence>
<dbReference type="InterPro" id="IPR036393">
    <property type="entry name" value="AceGlu_kinase-like_sf"/>
</dbReference>
<evidence type="ECO:0000313" key="21">
    <source>
        <dbReference type="Proteomes" id="UP000594834"/>
    </source>
</evidence>
<dbReference type="NCBIfam" id="TIGR00656">
    <property type="entry name" value="asp_kin_monofn"/>
    <property type="match status" value="1"/>
</dbReference>
<evidence type="ECO:0000313" key="16">
    <source>
        <dbReference type="EMBL" id="OBX52489.1"/>
    </source>
</evidence>
<dbReference type="Proteomes" id="UP000594834">
    <property type="component" value="Chromosome"/>
</dbReference>
<dbReference type="EC" id="2.7.2.4" evidence="13"/>
<gene>
    <name evidence="17" type="ORF">A7456_05865</name>
    <name evidence="16" type="ORF">A9Z60_02210</name>
    <name evidence="18" type="ORF">I6G26_08290</name>
</gene>
<dbReference type="EMBL" id="LXTW01000032">
    <property type="protein sequence ID" value="OBX83531.1"/>
    <property type="molecule type" value="Genomic_DNA"/>
</dbReference>
<evidence type="ECO:0000313" key="17">
    <source>
        <dbReference type="EMBL" id="OBX83531.1"/>
    </source>
</evidence>
<dbReference type="InterPro" id="IPR001048">
    <property type="entry name" value="Asp/Glu/Uridylate_kinase"/>
</dbReference>
<dbReference type="Proteomes" id="UP000092575">
    <property type="component" value="Unassembled WGS sequence"/>
</dbReference>